<feature type="compositionally biased region" description="Polar residues" evidence="1">
    <location>
        <begin position="462"/>
        <end position="483"/>
    </location>
</feature>
<accession>A0AAN8VNA2</accession>
<feature type="region of interest" description="Disordered" evidence="1">
    <location>
        <begin position="47"/>
        <end position="136"/>
    </location>
</feature>
<reference evidence="3 4" key="1">
    <citation type="submission" date="2023-12" db="EMBL/GenBank/DDBJ databases">
        <title>A high-quality genome assembly for Dillenia turbinata (Dilleniales).</title>
        <authorList>
            <person name="Chanderbali A."/>
        </authorList>
    </citation>
    <scope>NUCLEOTIDE SEQUENCE [LARGE SCALE GENOMIC DNA]</scope>
    <source>
        <strain evidence="3">LSX21</strain>
        <tissue evidence="3">Leaf</tissue>
    </source>
</reference>
<feature type="compositionally biased region" description="Polar residues" evidence="1">
    <location>
        <begin position="438"/>
        <end position="447"/>
    </location>
</feature>
<evidence type="ECO:0000313" key="4">
    <source>
        <dbReference type="Proteomes" id="UP001370490"/>
    </source>
</evidence>
<feature type="domain" description="Meiosis-specific protein ASY3-like coiled-coil" evidence="2">
    <location>
        <begin position="15"/>
        <end position="779"/>
    </location>
</feature>
<dbReference type="AlphaFoldDB" id="A0AAN8VNA2"/>
<name>A0AAN8VNA2_9MAGN</name>
<evidence type="ECO:0000313" key="3">
    <source>
        <dbReference type="EMBL" id="KAK6937205.1"/>
    </source>
</evidence>
<proteinExistence type="predicted"/>
<dbReference type="InterPro" id="IPR046845">
    <property type="entry name" value="ASY3-like_CC"/>
</dbReference>
<organism evidence="3 4">
    <name type="scientific">Dillenia turbinata</name>
    <dbReference type="NCBI Taxonomy" id="194707"/>
    <lineage>
        <taxon>Eukaryota</taxon>
        <taxon>Viridiplantae</taxon>
        <taxon>Streptophyta</taxon>
        <taxon>Embryophyta</taxon>
        <taxon>Tracheophyta</taxon>
        <taxon>Spermatophyta</taxon>
        <taxon>Magnoliopsida</taxon>
        <taxon>eudicotyledons</taxon>
        <taxon>Gunneridae</taxon>
        <taxon>Pentapetalae</taxon>
        <taxon>Dilleniales</taxon>
        <taxon>Dilleniaceae</taxon>
        <taxon>Dillenia</taxon>
    </lineage>
</organism>
<feature type="compositionally biased region" description="Low complexity" evidence="1">
    <location>
        <begin position="120"/>
        <end position="133"/>
    </location>
</feature>
<dbReference type="GO" id="GO:0051321">
    <property type="term" value="P:meiotic cell cycle"/>
    <property type="evidence" value="ECO:0007669"/>
    <property type="project" value="InterPro"/>
</dbReference>
<feature type="region of interest" description="Disordered" evidence="1">
    <location>
        <begin position="423"/>
        <end position="501"/>
    </location>
</feature>
<gene>
    <name evidence="3" type="ORF">RJ641_030713</name>
</gene>
<dbReference type="EMBL" id="JBAMMX010000006">
    <property type="protein sequence ID" value="KAK6937205.1"/>
    <property type="molecule type" value="Genomic_DNA"/>
</dbReference>
<feature type="region of interest" description="Disordered" evidence="1">
    <location>
        <begin position="258"/>
        <end position="298"/>
    </location>
</feature>
<sequence>MEIDGKEMLQEDCFSNCRSFGSNCHPCSQPRKISIGIMADMLAKSSSGVASKQKIAVPGTEKATSERKNSTGKRNRQQEFLAAITSRQLDGSSQEKSPWIPTRSSYVRTSNTKPGAAPNSKQSTSLTSSSGKLNRIDGEREMPLKYSEHIVDNQTTNLQSANTEHRKSDGTTLFEWNTGQVGTSEKTQEFSFGTMNHIPVSQKKLAGSKTDKIENMSTEALRMKIWEALGTISSPNEQHSNTQTLDVDANNLTHNENEVEATAKPGQNTDSIENDSEGTEHTIKRPVTRSLTQRRTSAKLQEKIVKKGPSSEHIQKCQEKSVFSFEGGQSGRLLHTSKSSSFLSALRKTGTKCCGVEPCIINFLEKDGAVEVQQAPEGRNIPLPAEKMILADNNVNLDKHTELKSSLLKRDSLFSSELIAHQQQSFGTPASPGKANESEGSGNSSPIDSVKDQSPVGAGMDQSPTFTLKTPFTSHPASLIQKTTRTEEASLEPAPSKRKSIRESFNSQFAFNPKYYDSDELRPADNSGLCNDFPSGNSMPLMEETNAQCELSGSSSEEDDLDDSQEGSPIHKGNRDTEKLFPDTVVEDLHFMLRPTKRLCSQERITTHEFSSEESEEFQEGSELSQEDGLTRAVTLFALALGRVESKLKSVTSKKSSEIVTSVAKGIQLQLQKIESQIQKDIGRLSSLGSSKRKHLETRFRENQQQLKLIHKNFIEEVNHNLQNCRNGVEELEARQIEFRGTIERQKALHQKLLLQVEEAIHNQLGNAQQRITAIHKASFIVLPSNCKCLPIRLAREKMAQLKYVIAKDLEE</sequence>
<evidence type="ECO:0000256" key="1">
    <source>
        <dbReference type="SAM" id="MobiDB-lite"/>
    </source>
</evidence>
<evidence type="ECO:0000259" key="2">
    <source>
        <dbReference type="Pfam" id="PF20435"/>
    </source>
</evidence>
<feature type="compositionally biased region" description="Polar residues" evidence="1">
    <location>
        <begin position="85"/>
        <end position="113"/>
    </location>
</feature>
<feature type="non-terminal residue" evidence="3">
    <location>
        <position position="812"/>
    </location>
</feature>
<dbReference type="Proteomes" id="UP001370490">
    <property type="component" value="Unassembled WGS sequence"/>
</dbReference>
<dbReference type="Pfam" id="PF20435">
    <property type="entry name" value="ASY3-like"/>
    <property type="match status" value="1"/>
</dbReference>
<keyword evidence="4" id="KW-1185">Reference proteome</keyword>
<dbReference type="PANTHER" id="PTHR36027">
    <property type="entry name" value="MEIOSIS-SPECIFIC PROTEIN ASY3"/>
    <property type="match status" value="1"/>
</dbReference>
<dbReference type="InterPro" id="IPR037731">
    <property type="entry name" value="ASY3-like"/>
</dbReference>
<feature type="compositionally biased region" description="Acidic residues" evidence="1">
    <location>
        <begin position="556"/>
        <end position="565"/>
    </location>
</feature>
<feature type="region of interest" description="Disordered" evidence="1">
    <location>
        <begin position="527"/>
        <end position="579"/>
    </location>
</feature>
<protein>
    <submittedName>
        <fullName evidence="3">Meiosis-specific protein ASY3-like, coiled-coil</fullName>
    </submittedName>
</protein>
<dbReference type="PANTHER" id="PTHR36027:SF1">
    <property type="entry name" value="MEIOSIS-SPECIFIC PROTEIN ASY3"/>
    <property type="match status" value="1"/>
</dbReference>
<feature type="compositionally biased region" description="Polar residues" evidence="1">
    <location>
        <begin position="289"/>
        <end position="298"/>
    </location>
</feature>
<comment type="caution">
    <text evidence="3">The sequence shown here is derived from an EMBL/GenBank/DDBJ whole genome shotgun (WGS) entry which is preliminary data.</text>
</comment>
<feature type="region of interest" description="Disordered" evidence="1">
    <location>
        <begin position="606"/>
        <end position="626"/>
    </location>
</feature>